<keyword evidence="2" id="KW-1185">Reference proteome</keyword>
<comment type="caution">
    <text evidence="1">The sequence shown here is derived from an EMBL/GenBank/DDBJ whole genome shotgun (WGS) entry which is preliminary data.</text>
</comment>
<sequence>MDTWMRLPGASVCVPLTVSVVSVVRKSPGVPVSSLMPVMLTVSALPGGVMSIVTARWSLCCTAVPSTTCTK</sequence>
<accession>A0A923MFR3</accession>
<organism evidence="1 2">
    <name type="scientific">Ramlibacter albus</name>
    <dbReference type="NCBI Taxonomy" id="2079448"/>
    <lineage>
        <taxon>Bacteria</taxon>
        <taxon>Pseudomonadati</taxon>
        <taxon>Pseudomonadota</taxon>
        <taxon>Betaproteobacteria</taxon>
        <taxon>Burkholderiales</taxon>
        <taxon>Comamonadaceae</taxon>
        <taxon>Ramlibacter</taxon>
    </lineage>
</organism>
<dbReference type="AlphaFoldDB" id="A0A923MFR3"/>
<protein>
    <submittedName>
        <fullName evidence="1">Uncharacterized protein</fullName>
    </submittedName>
</protein>
<reference evidence="1" key="1">
    <citation type="submission" date="2020-08" db="EMBL/GenBank/DDBJ databases">
        <title>Ramlibacter sp. GTP1 16S ribosomal RNA gene genome sequencing and assembly.</title>
        <authorList>
            <person name="Kang M."/>
        </authorList>
    </citation>
    <scope>NUCLEOTIDE SEQUENCE</scope>
    <source>
        <strain evidence="1">GTP1</strain>
    </source>
</reference>
<dbReference type="Proteomes" id="UP000596827">
    <property type="component" value="Unassembled WGS sequence"/>
</dbReference>
<gene>
    <name evidence="1" type="ORF">H8R02_28495</name>
</gene>
<dbReference type="RefSeq" id="WP_187085180.1">
    <property type="nucleotide sequence ID" value="NZ_JACORU010000017.1"/>
</dbReference>
<evidence type="ECO:0000313" key="2">
    <source>
        <dbReference type="Proteomes" id="UP000596827"/>
    </source>
</evidence>
<proteinExistence type="predicted"/>
<dbReference type="EMBL" id="JACORU010000017">
    <property type="protein sequence ID" value="MBC5768434.1"/>
    <property type="molecule type" value="Genomic_DNA"/>
</dbReference>
<evidence type="ECO:0000313" key="1">
    <source>
        <dbReference type="EMBL" id="MBC5768434.1"/>
    </source>
</evidence>
<name>A0A923MFR3_9BURK</name>